<dbReference type="InterPro" id="IPR050772">
    <property type="entry name" value="Hydratase-Decarb/MhpD_sf"/>
</dbReference>
<dbReference type="GO" id="GO:0008684">
    <property type="term" value="F:2-oxopent-4-enoate hydratase activity"/>
    <property type="evidence" value="ECO:0007669"/>
    <property type="project" value="TreeGrafter"/>
</dbReference>
<dbReference type="EMBL" id="CP022315">
    <property type="protein sequence ID" value="ASK63748.1"/>
    <property type="molecule type" value="Genomic_DNA"/>
</dbReference>
<evidence type="ECO:0000313" key="1">
    <source>
        <dbReference type="EMBL" id="ASK63748.1"/>
    </source>
</evidence>
<name>A0A220U6H2_9BACI</name>
<reference evidence="1 2" key="1">
    <citation type="submission" date="2017-07" db="EMBL/GenBank/DDBJ databases">
        <title>Virgibacillus sp. LM2416.</title>
        <authorList>
            <person name="Tak E.J."/>
            <person name="Bae J.-W."/>
        </authorList>
    </citation>
    <scope>NUCLEOTIDE SEQUENCE [LARGE SCALE GENOMIC DNA]</scope>
    <source>
        <strain evidence="1 2">LM2416</strain>
    </source>
</reference>
<dbReference type="OrthoDB" id="9792137at2"/>
<sequence length="258" mass="28429">METNTKLSTPIEILYNAYDLKQPISKESVPKNISKTDAYEIQRKVTDKKAKLNKDKLIGYKISLTSEETQELFHSTTPLYGALTQTSLSNGTIKLESMLSPLLEAELMFIANEDLSTQDNAESILQKMRIAPGLEIPDSRFTDWFPNLSFGQVIADSAVAGSVVIGEFVQGLSFEQLGNIHGTLQLDDEIIAEGSSTEVLGNPVHAIEWLIEELAKTGQAIRKGMVISSGTFILPKVLKEGTYHVHYENVGEVSLQVV</sequence>
<dbReference type="Gene3D" id="3.90.850.10">
    <property type="entry name" value="Fumarylacetoacetase-like, C-terminal domain"/>
    <property type="match status" value="1"/>
</dbReference>
<dbReference type="RefSeq" id="WP_089063007.1">
    <property type="nucleotide sequence ID" value="NZ_CP022315.1"/>
</dbReference>
<dbReference type="KEGG" id="vil:CFK37_17090"/>
<dbReference type="AlphaFoldDB" id="A0A220U6H2"/>
<dbReference type="Proteomes" id="UP000198312">
    <property type="component" value="Chromosome"/>
</dbReference>
<dbReference type="PANTHER" id="PTHR30143">
    <property type="entry name" value="ACID HYDRATASE"/>
    <property type="match status" value="1"/>
</dbReference>
<keyword evidence="2" id="KW-1185">Reference proteome</keyword>
<accession>A0A220U6H2</accession>
<organism evidence="1 2">
    <name type="scientific">Virgibacillus phasianinus</name>
    <dbReference type="NCBI Taxonomy" id="2017483"/>
    <lineage>
        <taxon>Bacteria</taxon>
        <taxon>Bacillati</taxon>
        <taxon>Bacillota</taxon>
        <taxon>Bacilli</taxon>
        <taxon>Bacillales</taxon>
        <taxon>Bacillaceae</taxon>
        <taxon>Virgibacillus</taxon>
    </lineage>
</organism>
<gene>
    <name evidence="1" type="ORF">CFK37_17090</name>
</gene>
<dbReference type="SUPFAM" id="SSF56529">
    <property type="entry name" value="FAH"/>
    <property type="match status" value="1"/>
</dbReference>
<protein>
    <submittedName>
        <fullName evidence="1">Hydratase</fullName>
    </submittedName>
</protein>
<dbReference type="InterPro" id="IPR036663">
    <property type="entry name" value="Fumarylacetoacetase_C_sf"/>
</dbReference>
<dbReference type="GO" id="GO:0005737">
    <property type="term" value="C:cytoplasm"/>
    <property type="evidence" value="ECO:0007669"/>
    <property type="project" value="TreeGrafter"/>
</dbReference>
<proteinExistence type="predicted"/>
<dbReference type="PANTHER" id="PTHR30143:SF0">
    <property type="entry name" value="2-KETO-4-PENTENOATE HYDRATASE"/>
    <property type="match status" value="1"/>
</dbReference>
<evidence type="ECO:0000313" key="2">
    <source>
        <dbReference type="Proteomes" id="UP000198312"/>
    </source>
</evidence>